<name>A0A8W8LM67_MAGGI</name>
<sequence>MAGYALVLLDVDGCTAIVDSKKLVLEGKDLVNGQQGYMKFGAEKLKVEILQLSDSKRELNKFEDQWSTTHRSMALDKEKRRNKPDGYLAFWPQDIDDVVQPDENLPEQNAKEQDLEEDPIDDEHAEVTILQMIAAPKRAFYYLEELSADERDLINLQVEQYKRGLETETTQTEAVVILDPNEVLPPLTSNAFQDIMELLKDLKKGQQDMKVQEEELKKEQREIKSQVQDLTREVAAKKERPSRRNSVGSLLTTNELHELLVNSENNASVETAQGLEEGLSKRHEPTQKNKEDKENTVHLGVTETMPILRRPKRTTASTATNSTTANVTTTASSPSKATNSINSENITISAPTISSSISAITTSSSFSAPTTSAPTTSNSTSASTTSNPTGAPTTSNSTSASTTSNSTSASTISNSTSAPTTRNSTSASITSTSTSAATPPVHQPPATPSVHQPPVTPPTATPPVHQPPATPPVHPPPATPPVHPPIAAT</sequence>
<reference evidence="3" key="1">
    <citation type="submission" date="2022-08" db="UniProtKB">
        <authorList>
            <consortium name="EnsemblMetazoa"/>
        </authorList>
    </citation>
    <scope>IDENTIFICATION</scope>
    <source>
        <strain evidence="3">05x7-T-G4-1.051#20</strain>
    </source>
</reference>
<evidence type="ECO:0000313" key="3">
    <source>
        <dbReference type="EnsemblMetazoa" id="G28666.1:cds"/>
    </source>
</evidence>
<keyword evidence="1" id="KW-0175">Coiled coil</keyword>
<evidence type="ECO:0000256" key="1">
    <source>
        <dbReference type="SAM" id="Coils"/>
    </source>
</evidence>
<feature type="region of interest" description="Disordered" evidence="2">
    <location>
        <begin position="364"/>
        <end position="489"/>
    </location>
</feature>
<feature type="compositionally biased region" description="Low complexity" evidence="2">
    <location>
        <begin position="364"/>
        <end position="438"/>
    </location>
</feature>
<evidence type="ECO:0000313" key="4">
    <source>
        <dbReference type="Proteomes" id="UP000005408"/>
    </source>
</evidence>
<feature type="compositionally biased region" description="Pro residues" evidence="2">
    <location>
        <begin position="454"/>
        <end position="489"/>
    </location>
</feature>
<feature type="compositionally biased region" description="Basic and acidic residues" evidence="2">
    <location>
        <begin position="278"/>
        <end position="296"/>
    </location>
</feature>
<proteinExistence type="predicted"/>
<feature type="region of interest" description="Disordered" evidence="2">
    <location>
        <begin position="276"/>
        <end position="340"/>
    </location>
</feature>
<dbReference type="OMA" id="ANSQHCK"/>
<dbReference type="EnsemblMetazoa" id="G28666.1">
    <property type="protein sequence ID" value="G28666.1:cds"/>
    <property type="gene ID" value="G28666"/>
</dbReference>
<organism evidence="3 4">
    <name type="scientific">Magallana gigas</name>
    <name type="common">Pacific oyster</name>
    <name type="synonym">Crassostrea gigas</name>
    <dbReference type="NCBI Taxonomy" id="29159"/>
    <lineage>
        <taxon>Eukaryota</taxon>
        <taxon>Metazoa</taxon>
        <taxon>Spiralia</taxon>
        <taxon>Lophotrochozoa</taxon>
        <taxon>Mollusca</taxon>
        <taxon>Bivalvia</taxon>
        <taxon>Autobranchia</taxon>
        <taxon>Pteriomorphia</taxon>
        <taxon>Ostreida</taxon>
        <taxon>Ostreoidea</taxon>
        <taxon>Ostreidae</taxon>
        <taxon>Magallana</taxon>
    </lineage>
</organism>
<accession>A0A8W8LM67</accession>
<dbReference type="Proteomes" id="UP000005408">
    <property type="component" value="Unassembled WGS sequence"/>
</dbReference>
<feature type="coiled-coil region" evidence="1">
    <location>
        <begin position="195"/>
        <end position="240"/>
    </location>
</feature>
<keyword evidence="4" id="KW-1185">Reference proteome</keyword>
<evidence type="ECO:0000256" key="2">
    <source>
        <dbReference type="SAM" id="MobiDB-lite"/>
    </source>
</evidence>
<dbReference type="OrthoDB" id="6121191at2759"/>
<dbReference type="AlphaFoldDB" id="A0A8W8LM67"/>
<feature type="compositionally biased region" description="Low complexity" evidence="2">
    <location>
        <begin position="314"/>
        <end position="333"/>
    </location>
</feature>
<protein>
    <submittedName>
        <fullName evidence="3">Uncharacterized protein</fullName>
    </submittedName>
</protein>